<feature type="transmembrane region" description="Helical" evidence="2">
    <location>
        <begin position="220"/>
        <end position="237"/>
    </location>
</feature>
<name>A0A315Y039_RUMFL</name>
<sequence length="392" mass="43642">MNETQGYSAEYAALNHEIYSLTKQLEAKEKELKEKQKTDVYDPFDNPSEYHWYNDDYSEILPWITMPEFSVPYEPAKVEKNALRKYYNIGGFTFLFQFLASNVLALLLISGIQLILGKLNPDAASGAIEHYMRGGAIFVSINLIIYLAANVGFAFIGLKWAKVKPSFMLNTRDYSFSDAVVHCLAGLFIWICAGVLSQGIDNIFSQYGFSTDVDMDYGNTGLGFAIMTIYSCIIAPLTEEIMFRGALMKIFSKADRRFAIFISAVFFGLAHGNIPQFMLAFLIGIFFGHIDMKHNSIIPSIIVHIFINSMVTVMSLLEEHDIALGLYSLALIAGAVIGLILLIIFRVKNKLPMATPAQRLRGISVAKTSVGCIIAVVIHIGYMALNIIATKQ</sequence>
<dbReference type="EMBL" id="QGDI01000004">
    <property type="protein sequence ID" value="PWJ13501.1"/>
    <property type="molecule type" value="Genomic_DNA"/>
</dbReference>
<feature type="transmembrane region" description="Helical" evidence="2">
    <location>
        <begin position="296"/>
        <end position="317"/>
    </location>
</feature>
<dbReference type="InterPro" id="IPR052710">
    <property type="entry name" value="CAAX_protease"/>
</dbReference>
<feature type="transmembrane region" description="Helical" evidence="2">
    <location>
        <begin position="136"/>
        <end position="158"/>
    </location>
</feature>
<keyword evidence="1" id="KW-0175">Coiled coil</keyword>
<keyword evidence="2" id="KW-1133">Transmembrane helix</keyword>
<proteinExistence type="predicted"/>
<dbReference type="AlphaFoldDB" id="A0A315Y039"/>
<dbReference type="Pfam" id="PF02517">
    <property type="entry name" value="Rce1-like"/>
    <property type="match status" value="1"/>
</dbReference>
<keyword evidence="2" id="KW-0812">Transmembrane</keyword>
<dbReference type="PANTHER" id="PTHR36435">
    <property type="entry name" value="SLR1288 PROTEIN"/>
    <property type="match status" value="1"/>
</dbReference>
<evidence type="ECO:0000256" key="2">
    <source>
        <dbReference type="SAM" id="Phobius"/>
    </source>
</evidence>
<evidence type="ECO:0000313" key="5">
    <source>
        <dbReference type="Proteomes" id="UP000245720"/>
    </source>
</evidence>
<dbReference type="PANTHER" id="PTHR36435:SF1">
    <property type="entry name" value="CAAX AMINO TERMINAL PROTEASE FAMILY PROTEIN"/>
    <property type="match status" value="1"/>
</dbReference>
<dbReference type="InterPro" id="IPR003675">
    <property type="entry name" value="Rce1/LyrA-like_dom"/>
</dbReference>
<keyword evidence="2" id="KW-0472">Membrane</keyword>
<reference evidence="4 5" key="1">
    <citation type="submission" date="2018-05" db="EMBL/GenBank/DDBJ databases">
        <title>The Hungate 1000. A catalogue of reference genomes from the rumen microbiome.</title>
        <authorList>
            <person name="Kelly W."/>
        </authorList>
    </citation>
    <scope>NUCLEOTIDE SEQUENCE [LARGE SCALE GENOMIC DNA]</scope>
    <source>
        <strain evidence="4 5">SAb67</strain>
    </source>
</reference>
<accession>A0A315Y039</accession>
<dbReference type="GO" id="GO:0004175">
    <property type="term" value="F:endopeptidase activity"/>
    <property type="evidence" value="ECO:0007669"/>
    <property type="project" value="UniProtKB-ARBA"/>
</dbReference>
<feature type="transmembrane region" description="Helical" evidence="2">
    <location>
        <begin position="179"/>
        <end position="200"/>
    </location>
</feature>
<feature type="coiled-coil region" evidence="1">
    <location>
        <begin position="11"/>
        <end position="38"/>
    </location>
</feature>
<feature type="transmembrane region" description="Helical" evidence="2">
    <location>
        <begin position="94"/>
        <end position="116"/>
    </location>
</feature>
<dbReference type="GO" id="GO:0080120">
    <property type="term" value="P:CAAX-box protein maturation"/>
    <property type="evidence" value="ECO:0007669"/>
    <property type="project" value="UniProtKB-ARBA"/>
</dbReference>
<protein>
    <recommendedName>
        <fullName evidence="3">CAAX prenyl protease 2/Lysostaphin resistance protein A-like domain-containing protein</fullName>
    </recommendedName>
</protein>
<evidence type="ECO:0000259" key="3">
    <source>
        <dbReference type="Pfam" id="PF02517"/>
    </source>
</evidence>
<dbReference type="RefSeq" id="WP_109726124.1">
    <property type="nucleotide sequence ID" value="NZ_QGDI01000004.1"/>
</dbReference>
<dbReference type="Proteomes" id="UP000245720">
    <property type="component" value="Unassembled WGS sequence"/>
</dbReference>
<dbReference type="OrthoDB" id="3429192at2"/>
<gene>
    <name evidence="4" type="ORF">IE37_01306</name>
</gene>
<evidence type="ECO:0000256" key="1">
    <source>
        <dbReference type="SAM" id="Coils"/>
    </source>
</evidence>
<evidence type="ECO:0000313" key="4">
    <source>
        <dbReference type="EMBL" id="PWJ13501.1"/>
    </source>
</evidence>
<comment type="caution">
    <text evidence="4">The sequence shown here is derived from an EMBL/GenBank/DDBJ whole genome shotgun (WGS) entry which is preliminary data.</text>
</comment>
<feature type="domain" description="CAAX prenyl protease 2/Lysostaphin resistance protein A-like" evidence="3">
    <location>
        <begin position="224"/>
        <end position="310"/>
    </location>
</feature>
<organism evidence="4 5">
    <name type="scientific">Ruminococcus flavefaciens</name>
    <dbReference type="NCBI Taxonomy" id="1265"/>
    <lineage>
        <taxon>Bacteria</taxon>
        <taxon>Bacillati</taxon>
        <taxon>Bacillota</taxon>
        <taxon>Clostridia</taxon>
        <taxon>Eubacteriales</taxon>
        <taxon>Oscillospiraceae</taxon>
        <taxon>Ruminococcus</taxon>
    </lineage>
</organism>
<feature type="transmembrane region" description="Helical" evidence="2">
    <location>
        <begin position="258"/>
        <end position="290"/>
    </location>
</feature>
<feature type="transmembrane region" description="Helical" evidence="2">
    <location>
        <begin position="365"/>
        <end position="389"/>
    </location>
</feature>
<feature type="transmembrane region" description="Helical" evidence="2">
    <location>
        <begin position="324"/>
        <end position="345"/>
    </location>
</feature>